<gene>
    <name evidence="1" type="ORF">QQ91_011470</name>
</gene>
<name>A0A8T6QQW9_9CYAN</name>
<reference evidence="1" key="3">
    <citation type="submission" date="2020-02" db="EMBL/GenBank/DDBJ databases">
        <authorList>
            <person name="Sarangi A.N."/>
            <person name="Ghosh S."/>
            <person name="Mukherjee M."/>
            <person name="Tripathy S."/>
        </authorList>
    </citation>
    <scope>NUCLEOTIDE SEQUENCE</scope>
    <source>
        <strain evidence="1">BDU141951</strain>
    </source>
</reference>
<proteinExistence type="predicted"/>
<evidence type="ECO:0000313" key="1">
    <source>
        <dbReference type="EMBL" id="NEV67737.1"/>
    </source>
</evidence>
<accession>A0A8T6QQW9</accession>
<evidence type="ECO:0008006" key="2">
    <source>
        <dbReference type="Google" id="ProtNLM"/>
    </source>
</evidence>
<protein>
    <recommendedName>
        <fullName evidence="2">Transposase</fullName>
    </recommendedName>
</protein>
<reference evidence="1" key="1">
    <citation type="submission" date="2014-11" db="EMBL/GenBank/DDBJ databases">
        <authorList>
            <person name="Malar M.C."/>
            <person name="Sen D."/>
            <person name="Tripathy S."/>
        </authorList>
    </citation>
    <scope>NUCLEOTIDE SEQUENCE</scope>
    <source>
        <strain evidence="1">BDU141951</strain>
    </source>
</reference>
<reference evidence="1" key="2">
    <citation type="journal article" date="2015" name="Genome Announc.">
        <title>Draft Genome Sequence of Filamentous Marine Cyanobacterium Lyngbya confervoides Strain BDU141951.</title>
        <authorList>
            <person name="Chandrababunaidu M.M."/>
            <person name="Sen D."/>
            <person name="Tripathy S."/>
        </authorList>
    </citation>
    <scope>NUCLEOTIDE SEQUENCE</scope>
    <source>
        <strain evidence="1">BDU141951</strain>
    </source>
</reference>
<dbReference type="EMBL" id="JTHE02000003">
    <property type="protein sequence ID" value="NEV67737.1"/>
    <property type="molecule type" value="Genomic_DNA"/>
</dbReference>
<organism evidence="1">
    <name type="scientific">Lyngbya confervoides BDU141951</name>
    <dbReference type="NCBI Taxonomy" id="1574623"/>
    <lineage>
        <taxon>Bacteria</taxon>
        <taxon>Bacillati</taxon>
        <taxon>Cyanobacteriota</taxon>
        <taxon>Cyanophyceae</taxon>
        <taxon>Oscillatoriophycideae</taxon>
        <taxon>Oscillatoriales</taxon>
        <taxon>Microcoleaceae</taxon>
        <taxon>Lyngbya</taxon>
    </lineage>
</organism>
<sequence length="90" mass="10384">MMPEAVSYTHLDVYKRQPKHGSWLNIAENELSAMTRQCVDGRRFGDIDTLRDEIAAWSTDINNAQRGVDWQMKVDDARSKLTSVYPKIKL</sequence>
<dbReference type="AlphaFoldDB" id="A0A8T6QQW9"/>
<comment type="caution">
    <text evidence="1">The sequence shown here is derived from an EMBL/GenBank/DDBJ whole genome shotgun (WGS) entry which is preliminary data.</text>
</comment>